<keyword evidence="2" id="KW-0472">Membrane</keyword>
<dbReference type="Pfam" id="PF07949">
    <property type="entry name" value="YbbR"/>
    <property type="match status" value="1"/>
</dbReference>
<keyword evidence="2" id="KW-1133">Transmembrane helix</keyword>
<feature type="transmembrane region" description="Helical" evidence="2">
    <location>
        <begin position="9"/>
        <end position="29"/>
    </location>
</feature>
<evidence type="ECO:0000313" key="4">
    <source>
        <dbReference type="Proteomes" id="UP001163115"/>
    </source>
</evidence>
<reference evidence="3" key="1">
    <citation type="submission" date="2022-11" db="EMBL/GenBank/DDBJ databases">
        <title>Lacrimispora xylanolytica sy1, complete genome.</title>
        <authorList>
            <person name="Choi S."/>
        </authorList>
    </citation>
    <scope>NUCLEOTIDE SEQUENCE</scope>
    <source>
        <strain evidence="3">Sy1</strain>
    </source>
</reference>
<dbReference type="InterPro" id="IPR012505">
    <property type="entry name" value="YbbR"/>
</dbReference>
<feature type="region of interest" description="Disordered" evidence="1">
    <location>
        <begin position="416"/>
        <end position="448"/>
    </location>
</feature>
<protein>
    <submittedName>
        <fullName evidence="3">CdaR family protein</fullName>
    </submittedName>
</protein>
<feature type="compositionally biased region" description="Low complexity" evidence="1">
    <location>
        <begin position="422"/>
        <end position="448"/>
    </location>
</feature>
<keyword evidence="2" id="KW-0812">Transmembrane</keyword>
<keyword evidence="4" id="KW-1185">Reference proteome</keyword>
<dbReference type="PANTHER" id="PTHR37804:SF1">
    <property type="entry name" value="CDAA REGULATORY PROTEIN CDAR"/>
    <property type="match status" value="1"/>
</dbReference>
<gene>
    <name evidence="3" type="ORF">OW255_14520</name>
</gene>
<sequence>MKEKLLNNLGLKVASLVLAFAVWMAIVNISNPIIDDSQLVTVEVRNAETLASRDLTYEILGKDVVTVSYQVRTRDRSLVKASDFHAYVDLNDYNVTGAVPITVEINKDKENLVKSDAITAKPMVIRIKTEALQRKQFDLQVNTKGTPEEGYALGISNPTPSFVTVEGPESLIGQISRMGVEVNVENANADLNVTTAPVFYDANGNILDLGNKVTVSPHEIECHISVLKAKNIALNFEVSGNVANGYRYTGVESSIKSVPVVGTKSVLASLSTLSITSDKLNVDGATGDKVIELDLSQYLPPNTSVVGNAYKNVTVKLKVEPLITRAFSLDLDTLDKKGMDADYNYTFDKETSDVTLRGLKEDLDSLDIKKLNAILDVTNFHSGQNQGVLKFQIPGGFEMVGYTPFVVVLTHKEPANSTVESTTAATTPTTTTTTTTTTAATTEAAGPQ</sequence>
<dbReference type="InterPro" id="IPR053154">
    <property type="entry name" value="c-di-AMP_regulator"/>
</dbReference>
<proteinExistence type="predicted"/>
<evidence type="ECO:0000256" key="1">
    <source>
        <dbReference type="SAM" id="MobiDB-lite"/>
    </source>
</evidence>
<dbReference type="PANTHER" id="PTHR37804">
    <property type="entry name" value="CDAA REGULATORY PROTEIN CDAR"/>
    <property type="match status" value="1"/>
</dbReference>
<dbReference type="EMBL" id="CP113524">
    <property type="protein sequence ID" value="WAJ22774.1"/>
    <property type="molecule type" value="Genomic_DNA"/>
</dbReference>
<dbReference type="Gene3D" id="2.170.120.30">
    <property type="match status" value="2"/>
</dbReference>
<accession>A0ABY7A8L1</accession>
<name>A0ABY7A8L1_9FIRM</name>
<evidence type="ECO:0000256" key="2">
    <source>
        <dbReference type="SAM" id="Phobius"/>
    </source>
</evidence>
<evidence type="ECO:0000313" key="3">
    <source>
        <dbReference type="EMBL" id="WAJ22774.1"/>
    </source>
</evidence>
<organism evidence="3 4">
    <name type="scientific">Lacrimispora xylanolytica</name>
    <dbReference type="NCBI Taxonomy" id="29375"/>
    <lineage>
        <taxon>Bacteria</taxon>
        <taxon>Bacillati</taxon>
        <taxon>Bacillota</taxon>
        <taxon>Clostridia</taxon>
        <taxon>Lachnospirales</taxon>
        <taxon>Lachnospiraceae</taxon>
        <taxon>Lacrimispora</taxon>
    </lineage>
</organism>
<dbReference type="RefSeq" id="WP_268114466.1">
    <property type="nucleotide sequence ID" value="NZ_CP113524.1"/>
</dbReference>
<dbReference type="Proteomes" id="UP001163115">
    <property type="component" value="Chromosome"/>
</dbReference>
<dbReference type="Gene3D" id="2.170.120.40">
    <property type="entry name" value="YbbR-like domain"/>
    <property type="match status" value="2"/>
</dbReference>